<accession>A0ABS5GCG3</accession>
<name>A0ABS5GCG3_9BRAD</name>
<dbReference type="SUPFAM" id="SSF53474">
    <property type="entry name" value="alpha/beta-Hydrolases"/>
    <property type="match status" value="1"/>
</dbReference>
<protein>
    <submittedName>
        <fullName evidence="1">Uncharacterized protein</fullName>
    </submittedName>
</protein>
<dbReference type="InterPro" id="IPR029058">
    <property type="entry name" value="AB_hydrolase_fold"/>
</dbReference>
<comment type="caution">
    <text evidence="1">The sequence shown here is derived from an EMBL/GenBank/DDBJ whole genome shotgun (WGS) entry which is preliminary data.</text>
</comment>
<reference evidence="2" key="1">
    <citation type="journal article" date="2021" name="ISME J.">
        <title>Evolutionary origin and ecological implication of a unique nif island in free-living Bradyrhizobium lineages.</title>
        <authorList>
            <person name="Tao J."/>
        </authorList>
    </citation>
    <scope>NUCLEOTIDE SEQUENCE [LARGE SCALE GENOMIC DNA]</scope>
    <source>
        <strain evidence="2">SZCCT0094</strain>
    </source>
</reference>
<gene>
    <name evidence="1" type="ORF">JQ619_25045</name>
</gene>
<dbReference type="EMBL" id="JAFCLK010000026">
    <property type="protein sequence ID" value="MBR1139033.1"/>
    <property type="molecule type" value="Genomic_DNA"/>
</dbReference>
<dbReference type="RefSeq" id="WP_172236643.1">
    <property type="nucleotide sequence ID" value="NZ_JABFDP010000011.1"/>
</dbReference>
<organism evidence="1 2">
    <name type="scientific">Bradyrhizobium denitrificans</name>
    <dbReference type="NCBI Taxonomy" id="2734912"/>
    <lineage>
        <taxon>Bacteria</taxon>
        <taxon>Pseudomonadati</taxon>
        <taxon>Pseudomonadota</taxon>
        <taxon>Alphaproteobacteria</taxon>
        <taxon>Hyphomicrobiales</taxon>
        <taxon>Nitrobacteraceae</taxon>
        <taxon>Bradyrhizobium</taxon>
    </lineage>
</organism>
<sequence>MEAAKFSPLWRNEVTVRSLELTFSFEPAAYLHRIAPRPLMVIAAEGNTLMPIEAARAAFAQSGEPKRFVSLPCGHFAPYVECFEQSSAAARDWFVTHLLEMRRP</sequence>
<evidence type="ECO:0000313" key="2">
    <source>
        <dbReference type="Proteomes" id="UP001314635"/>
    </source>
</evidence>
<keyword evidence="2" id="KW-1185">Reference proteome</keyword>
<dbReference type="Gene3D" id="3.40.50.1820">
    <property type="entry name" value="alpha/beta hydrolase"/>
    <property type="match status" value="1"/>
</dbReference>
<evidence type="ECO:0000313" key="1">
    <source>
        <dbReference type="EMBL" id="MBR1139033.1"/>
    </source>
</evidence>
<proteinExistence type="predicted"/>
<dbReference type="Proteomes" id="UP001314635">
    <property type="component" value="Unassembled WGS sequence"/>
</dbReference>
<dbReference type="Gene3D" id="1.10.10.800">
    <property type="match status" value="1"/>
</dbReference>